<accession>A0A0B0MJ05</accession>
<dbReference type="EMBL" id="JRRC01078957">
    <property type="protein sequence ID" value="KHF99438.1"/>
    <property type="molecule type" value="Genomic_DNA"/>
</dbReference>
<reference evidence="1" key="1">
    <citation type="submission" date="2014-09" db="EMBL/GenBank/DDBJ databases">
        <title>G. arboreum L. cv. AKA8401 A2 genome assembly version 1.0.</title>
        <authorList>
            <person name="Mudge J."/>
            <person name="Ramaraj T."/>
            <person name="Lindquist I.E."/>
            <person name="Bharti A.K."/>
            <person name="Sundararajan A."/>
            <person name="Cameron C.T."/>
            <person name="Woodward J.E."/>
            <person name="May G.D."/>
            <person name="Brubaker C."/>
            <person name="Broadhvest J."/>
            <person name="Wilkins T.A."/>
        </authorList>
    </citation>
    <scope>NUCLEOTIDE SEQUENCE</scope>
</reference>
<protein>
    <submittedName>
        <fullName evidence="1">Uncharacterized protein</fullName>
    </submittedName>
</protein>
<evidence type="ECO:0000313" key="2">
    <source>
        <dbReference type="EMBL" id="KHG30716.1"/>
    </source>
</evidence>
<name>A0A0B0MJ05_GOSAR</name>
<evidence type="ECO:0000313" key="1">
    <source>
        <dbReference type="EMBL" id="KHF99438.1"/>
    </source>
</evidence>
<reference evidence="3" key="2">
    <citation type="submission" date="2014-09" db="EMBL/GenBank/DDBJ databases">
        <authorList>
            <person name="Mudge J."/>
            <person name="Ramaraj T."/>
            <person name="Lindquist I.E."/>
            <person name="Bharti A.K."/>
            <person name="Sundararajan A."/>
            <person name="Cameron C.T."/>
            <person name="Woodward J.E."/>
            <person name="May G.D."/>
            <person name="Brubaker C."/>
            <person name="Broadhvest J."/>
            <person name="Wilkins T.A."/>
        </authorList>
    </citation>
    <scope>NUCLEOTIDE SEQUENCE</scope>
    <source>
        <strain evidence="3">cv. AKA8401</strain>
    </source>
</reference>
<dbReference type="Proteomes" id="UP000032142">
    <property type="component" value="Unassembled WGS sequence"/>
</dbReference>
<keyword evidence="3" id="KW-1185">Reference proteome</keyword>
<organism evidence="1 3">
    <name type="scientific">Gossypium arboreum</name>
    <name type="common">Tree cotton</name>
    <name type="synonym">Gossypium nanking</name>
    <dbReference type="NCBI Taxonomy" id="29729"/>
    <lineage>
        <taxon>Eukaryota</taxon>
        <taxon>Viridiplantae</taxon>
        <taxon>Streptophyta</taxon>
        <taxon>Embryophyta</taxon>
        <taxon>Tracheophyta</taxon>
        <taxon>Spermatophyta</taxon>
        <taxon>Magnoliopsida</taxon>
        <taxon>eudicotyledons</taxon>
        <taxon>Gunneridae</taxon>
        <taxon>Pentapetalae</taxon>
        <taxon>rosids</taxon>
        <taxon>malvids</taxon>
        <taxon>Malvales</taxon>
        <taxon>Malvaceae</taxon>
        <taxon>Malvoideae</taxon>
        <taxon>Gossypium</taxon>
    </lineage>
</organism>
<dbReference type="EMBL" id="KN459597">
    <property type="protein sequence ID" value="KHG30716.1"/>
    <property type="molecule type" value="Genomic_DNA"/>
</dbReference>
<evidence type="ECO:0000313" key="3">
    <source>
        <dbReference type="Proteomes" id="UP000032142"/>
    </source>
</evidence>
<sequence length="14" mass="1583">MFGSDINLVNWVMG</sequence>
<gene>
    <name evidence="2" type="ORF">F383_14584</name>
    <name evidence="1" type="ORF">F383_38436</name>
</gene>
<proteinExistence type="predicted"/>